<reference evidence="8" key="1">
    <citation type="submission" date="2015-11" db="EMBL/GenBank/DDBJ databases">
        <title>De novo transcriptome assembly of four potential Pierce s Disease insect vectors from Arizona vineyards.</title>
        <authorList>
            <person name="Tassone E.E."/>
        </authorList>
    </citation>
    <scope>NUCLEOTIDE SEQUENCE</scope>
</reference>
<accession>A0A1B6EM06</accession>
<evidence type="ECO:0000256" key="2">
    <source>
        <dbReference type="ARBA" id="ARBA00022771"/>
    </source>
</evidence>
<evidence type="ECO:0000256" key="1">
    <source>
        <dbReference type="ARBA" id="ARBA00022723"/>
    </source>
</evidence>
<sequence>SFHIVLVVVVLCRTDLVGDSHFLCKSSNIKVEADMDTPRKNNDCYFYYYSTCTKGDNCLFRHEEGALGCEVVCAYWKEGKCFNQHCNFRHMELKKNRKSIPCYWETQPSGCCKPHCPFFHRKTKAVADKPKEGQNEVNAEPAAVSPTKRPSQGSESSFGNASVVDPVVVSFEEGLLAFLSI</sequence>
<gene>
    <name evidence="8" type="ORF">g.16831</name>
</gene>
<name>A0A1B6EM06_9HEMI</name>
<dbReference type="FunFam" id="4.10.1000.10:FF:000026">
    <property type="entry name" value="Zinc finger CCCH domain-containing protein 11A"/>
    <property type="match status" value="1"/>
</dbReference>
<keyword evidence="6" id="KW-0732">Signal</keyword>
<dbReference type="Gene3D" id="4.10.1000.10">
    <property type="entry name" value="Zinc finger, CCCH-type"/>
    <property type="match status" value="1"/>
</dbReference>
<dbReference type="GO" id="GO:0008270">
    <property type="term" value="F:zinc ion binding"/>
    <property type="evidence" value="ECO:0007669"/>
    <property type="project" value="UniProtKB-KW"/>
</dbReference>
<feature type="zinc finger region" description="C3H1-type" evidence="4">
    <location>
        <begin position="72"/>
        <end position="93"/>
    </location>
</feature>
<feature type="non-terminal residue" evidence="8">
    <location>
        <position position="1"/>
    </location>
</feature>
<dbReference type="PANTHER" id="PTHR15725:SF14">
    <property type="entry name" value="ZINC FINGER CCCH DOMAIN-CONTAINING PROTEIN 11A"/>
    <property type="match status" value="1"/>
</dbReference>
<feature type="region of interest" description="Disordered" evidence="5">
    <location>
        <begin position="128"/>
        <end position="159"/>
    </location>
</feature>
<evidence type="ECO:0000259" key="7">
    <source>
        <dbReference type="PROSITE" id="PS50103"/>
    </source>
</evidence>
<feature type="domain" description="C3H1-type" evidence="7">
    <location>
        <begin position="72"/>
        <end position="93"/>
    </location>
</feature>
<dbReference type="SMART" id="SM00356">
    <property type="entry name" value="ZnF_C3H1"/>
    <property type="match status" value="3"/>
</dbReference>
<feature type="compositionally biased region" description="Polar residues" evidence="5">
    <location>
        <begin position="148"/>
        <end position="159"/>
    </location>
</feature>
<keyword evidence="1 4" id="KW-0479">Metal-binding</keyword>
<evidence type="ECO:0000256" key="6">
    <source>
        <dbReference type="SAM" id="SignalP"/>
    </source>
</evidence>
<feature type="zinc finger region" description="C3H1-type" evidence="4">
    <location>
        <begin position="38"/>
        <end position="65"/>
    </location>
</feature>
<protein>
    <recommendedName>
        <fullName evidence="7">C3H1-type domain-containing protein</fullName>
    </recommendedName>
</protein>
<evidence type="ECO:0000256" key="4">
    <source>
        <dbReference type="PROSITE-ProRule" id="PRU00723"/>
    </source>
</evidence>
<feature type="chain" id="PRO_5008582333" description="C3H1-type domain-containing protein" evidence="6">
    <location>
        <begin position="19"/>
        <end position="181"/>
    </location>
</feature>
<evidence type="ECO:0000313" key="8">
    <source>
        <dbReference type="EMBL" id="JAS38969.1"/>
    </source>
</evidence>
<dbReference type="EMBL" id="GECZ01030800">
    <property type="protein sequence ID" value="JAS38969.1"/>
    <property type="molecule type" value="Transcribed_RNA"/>
</dbReference>
<dbReference type="AlphaFoldDB" id="A0A1B6EM06"/>
<dbReference type="PANTHER" id="PTHR15725">
    <property type="entry name" value="ZN-FINGER, C-X8-C-X5-C-X3-H TYPE-CONTAINING"/>
    <property type="match status" value="1"/>
</dbReference>
<dbReference type="InterPro" id="IPR041686">
    <property type="entry name" value="Znf-CCCH_3"/>
</dbReference>
<dbReference type="InterPro" id="IPR000571">
    <property type="entry name" value="Znf_CCCH"/>
</dbReference>
<evidence type="ECO:0000256" key="5">
    <source>
        <dbReference type="SAM" id="MobiDB-lite"/>
    </source>
</evidence>
<dbReference type="InterPro" id="IPR036855">
    <property type="entry name" value="Znf_CCCH_sf"/>
</dbReference>
<evidence type="ECO:0000256" key="3">
    <source>
        <dbReference type="ARBA" id="ARBA00022833"/>
    </source>
</evidence>
<dbReference type="PROSITE" id="PS50103">
    <property type="entry name" value="ZF_C3H1"/>
    <property type="match status" value="2"/>
</dbReference>
<proteinExistence type="predicted"/>
<organism evidence="8">
    <name type="scientific">Cuerna arida</name>
    <dbReference type="NCBI Taxonomy" id="1464854"/>
    <lineage>
        <taxon>Eukaryota</taxon>
        <taxon>Metazoa</taxon>
        <taxon>Ecdysozoa</taxon>
        <taxon>Arthropoda</taxon>
        <taxon>Hexapoda</taxon>
        <taxon>Insecta</taxon>
        <taxon>Pterygota</taxon>
        <taxon>Neoptera</taxon>
        <taxon>Paraneoptera</taxon>
        <taxon>Hemiptera</taxon>
        <taxon>Auchenorrhyncha</taxon>
        <taxon>Membracoidea</taxon>
        <taxon>Cicadellidae</taxon>
        <taxon>Cicadellinae</taxon>
        <taxon>Proconiini</taxon>
        <taxon>Cuerna</taxon>
    </lineage>
</organism>
<dbReference type="Pfam" id="PF15663">
    <property type="entry name" value="zf-CCCH_3"/>
    <property type="match status" value="1"/>
</dbReference>
<feature type="domain" description="C3H1-type" evidence="7">
    <location>
        <begin position="38"/>
        <end position="65"/>
    </location>
</feature>
<keyword evidence="3 4" id="KW-0862">Zinc</keyword>
<keyword evidence="2 4" id="KW-0863">Zinc-finger</keyword>
<feature type="signal peptide" evidence="6">
    <location>
        <begin position="1"/>
        <end position="18"/>
    </location>
</feature>
<dbReference type="SUPFAM" id="SSF90229">
    <property type="entry name" value="CCCH zinc finger"/>
    <property type="match status" value="1"/>
</dbReference>